<evidence type="ECO:0000313" key="3">
    <source>
        <dbReference type="EMBL" id="EPF30394.1"/>
    </source>
</evidence>
<dbReference type="PATRIC" id="fig|1125699.3.peg.724"/>
<dbReference type="InterPro" id="IPR048502">
    <property type="entry name" value="NamZ_N"/>
</dbReference>
<accession>S3L0U8</accession>
<feature type="domain" description="Peptidoglycan beta-N-acetylmuramidase NamZ C-terminal" evidence="2">
    <location>
        <begin position="259"/>
        <end position="413"/>
    </location>
</feature>
<dbReference type="PANTHER" id="PTHR42915:SF1">
    <property type="entry name" value="PEPTIDOGLYCAN BETA-N-ACETYLMURAMIDASE NAMZ"/>
    <property type="match status" value="1"/>
</dbReference>
<keyword evidence="4" id="KW-1185">Reference proteome</keyword>
<evidence type="ECO:0000313" key="4">
    <source>
        <dbReference type="Proteomes" id="UP000014541"/>
    </source>
</evidence>
<dbReference type="PANTHER" id="PTHR42915">
    <property type="entry name" value="HYPOTHETICAL 460 KDA PROTEIN IN FEUA-SIGW INTERGENIC REGION [PRECURSOR]"/>
    <property type="match status" value="1"/>
</dbReference>
<evidence type="ECO:0000259" key="1">
    <source>
        <dbReference type="Pfam" id="PF07075"/>
    </source>
</evidence>
<dbReference type="Gene3D" id="3.40.50.12170">
    <property type="entry name" value="Uncharacterised protein PF07075, DUF1343"/>
    <property type="match status" value="1"/>
</dbReference>
<dbReference type="InterPro" id="IPR008302">
    <property type="entry name" value="NamZ"/>
</dbReference>
<protein>
    <recommendedName>
        <fullName evidence="5">DUF1343 domain-containing protein</fullName>
    </recommendedName>
</protein>
<dbReference type="GO" id="GO:0033922">
    <property type="term" value="F:peptidoglycan beta-N-acetylmuramidase activity"/>
    <property type="evidence" value="ECO:0007669"/>
    <property type="project" value="InterPro"/>
</dbReference>
<proteinExistence type="predicted"/>
<dbReference type="AlphaFoldDB" id="S3L0U8"/>
<evidence type="ECO:0008006" key="5">
    <source>
        <dbReference type="Google" id="ProtNLM"/>
    </source>
</evidence>
<dbReference type="Pfam" id="PF07075">
    <property type="entry name" value="NamZ_N"/>
    <property type="match status" value="1"/>
</dbReference>
<dbReference type="eggNOG" id="COG3876">
    <property type="taxonomic scope" value="Bacteria"/>
</dbReference>
<dbReference type="Pfam" id="PF20732">
    <property type="entry name" value="NamZ_C"/>
    <property type="match status" value="1"/>
</dbReference>
<dbReference type="Gene3D" id="3.90.1150.140">
    <property type="match status" value="1"/>
</dbReference>
<dbReference type="HOGENOM" id="CLU_033227_1_0_12"/>
<dbReference type="Proteomes" id="UP000014541">
    <property type="component" value="Unassembled WGS sequence"/>
</dbReference>
<evidence type="ECO:0000259" key="2">
    <source>
        <dbReference type="Pfam" id="PF20732"/>
    </source>
</evidence>
<dbReference type="STRING" id="1125699.HMPREF9194_00711"/>
<gene>
    <name evidence="3" type="ORF">HMPREF9194_00711</name>
</gene>
<dbReference type="InterPro" id="IPR048503">
    <property type="entry name" value="NamZ_C"/>
</dbReference>
<feature type="domain" description="Peptidoglycan beta-N-acetylmuramidase NamZ N-terminal" evidence="1">
    <location>
        <begin position="55"/>
        <end position="254"/>
    </location>
</feature>
<organism evidence="3 4">
    <name type="scientific">Treponema maltophilum ATCC 51939</name>
    <dbReference type="NCBI Taxonomy" id="1125699"/>
    <lineage>
        <taxon>Bacteria</taxon>
        <taxon>Pseudomonadati</taxon>
        <taxon>Spirochaetota</taxon>
        <taxon>Spirochaetia</taxon>
        <taxon>Spirochaetales</taxon>
        <taxon>Treponemataceae</taxon>
        <taxon>Treponema</taxon>
    </lineage>
</organism>
<reference evidence="3 4" key="1">
    <citation type="submission" date="2013-04" db="EMBL/GenBank/DDBJ databases">
        <title>The Genome Sequence of Treponema maltophilum ATCC 51939.</title>
        <authorList>
            <consortium name="The Broad Institute Genomics Platform"/>
            <person name="Earl A."/>
            <person name="Ward D."/>
            <person name="Feldgarden M."/>
            <person name="Gevers D."/>
            <person name="Leonetti C."/>
            <person name="Blanton J.M."/>
            <person name="Dewhirst F.E."/>
            <person name="Izard J."/>
            <person name="Walker B."/>
            <person name="Young S."/>
            <person name="Zeng Q."/>
            <person name="Gargeya S."/>
            <person name="Fitzgerald M."/>
            <person name="Haas B."/>
            <person name="Abouelleil A."/>
            <person name="Allen A.W."/>
            <person name="Alvarado L."/>
            <person name="Arachchi H.M."/>
            <person name="Berlin A.M."/>
            <person name="Chapman S.B."/>
            <person name="Gainer-Dewar J."/>
            <person name="Goldberg J."/>
            <person name="Griggs A."/>
            <person name="Gujja S."/>
            <person name="Hansen M."/>
            <person name="Howarth C."/>
            <person name="Imamovic A."/>
            <person name="Ireland A."/>
            <person name="Larimer J."/>
            <person name="McCowan C."/>
            <person name="Murphy C."/>
            <person name="Pearson M."/>
            <person name="Poon T.W."/>
            <person name="Priest M."/>
            <person name="Roberts A."/>
            <person name="Saif S."/>
            <person name="Shea T."/>
            <person name="Sisk P."/>
            <person name="Sykes S."/>
            <person name="Wortman J."/>
            <person name="Nusbaum C."/>
            <person name="Birren B."/>
        </authorList>
    </citation>
    <scope>NUCLEOTIDE SEQUENCE [LARGE SCALE GENOMIC DNA]</scope>
    <source>
        <strain evidence="3 4">ATCC 51939</strain>
    </source>
</reference>
<sequence length="417" mass="45730">MQPNAFIVNKFGNNISCFSRSVDKNFQSGYTLCMVLNGIDAIDGFDSLFARKKLGVITSVSGVNRDFVPSWKILAERYTVGALFAPEHGLFGCEEAGAPVESGGSQSASGIPVYSLYRKDGQDFERSMLEHVDALVYDIQDVGTRFYTYISTMICALKAACRYGKEVIILDRVNPLGGFKAEGALVQKEYESFVGMYPLPIRYALTAGELARFVHENEAMSCALHTVPVKNWTRGMLFNETGLPWVPPSPNMPGFECALLYPGIGLFEGTNISEGRGTASPFSTVGAPFIDAEKLADAMNAKKLPGVHFMSARFTPVSSKHSGALCRGVRLFITDCKTFEPVKTGLELLFTIKNEYPEDFAFLPVPEGAKLMPVDRLAGSSILRRASSAREVAAVFEKEADAFFKRAKKFFMYGDAL</sequence>
<comment type="caution">
    <text evidence="3">The sequence shown here is derived from an EMBL/GenBank/DDBJ whole genome shotgun (WGS) entry which is preliminary data.</text>
</comment>
<name>S3L0U8_TREMA</name>
<dbReference type="EMBL" id="ATFF01000006">
    <property type="protein sequence ID" value="EPF30394.1"/>
    <property type="molecule type" value="Genomic_DNA"/>
</dbReference>
<dbReference type="PIRSF" id="PIRSF016719">
    <property type="entry name" value="UCP016719"/>
    <property type="match status" value="1"/>
</dbReference>